<dbReference type="Pfam" id="PF13424">
    <property type="entry name" value="TPR_12"/>
    <property type="match status" value="1"/>
</dbReference>
<evidence type="ECO:0000256" key="7">
    <source>
        <dbReference type="PROSITE-ProRule" id="PRU00339"/>
    </source>
</evidence>
<dbReference type="Gene3D" id="1.25.40.10">
    <property type="entry name" value="Tetratricopeptide repeat domain"/>
    <property type="match status" value="1"/>
</dbReference>
<evidence type="ECO:0000313" key="10">
    <source>
        <dbReference type="Proteomes" id="UP000076727"/>
    </source>
</evidence>
<evidence type="ECO:0000256" key="4">
    <source>
        <dbReference type="ARBA" id="ARBA00022803"/>
    </source>
</evidence>
<dbReference type="Gene3D" id="6.10.140.2220">
    <property type="match status" value="1"/>
</dbReference>
<keyword evidence="2" id="KW-0677">Repeat</keyword>
<evidence type="ECO:0000259" key="8">
    <source>
        <dbReference type="PROSITE" id="PS50865"/>
    </source>
</evidence>
<organism evidence="9 10">
    <name type="scientific">Daedalea quercina L-15889</name>
    <dbReference type="NCBI Taxonomy" id="1314783"/>
    <lineage>
        <taxon>Eukaryota</taxon>
        <taxon>Fungi</taxon>
        <taxon>Dikarya</taxon>
        <taxon>Basidiomycota</taxon>
        <taxon>Agaricomycotina</taxon>
        <taxon>Agaricomycetes</taxon>
        <taxon>Polyporales</taxon>
        <taxon>Fomitopsis</taxon>
    </lineage>
</organism>
<dbReference type="InterPro" id="IPR011990">
    <property type="entry name" value="TPR-like_helical_dom_sf"/>
</dbReference>
<dbReference type="Pfam" id="PF01753">
    <property type="entry name" value="zf-MYND"/>
    <property type="match status" value="1"/>
</dbReference>
<name>A0A165M2I0_9APHY</name>
<accession>A0A165M2I0</accession>
<dbReference type="AlphaFoldDB" id="A0A165M2I0"/>
<keyword evidence="10" id="KW-1185">Reference proteome</keyword>
<keyword evidence="3 6" id="KW-0863">Zinc-finger</keyword>
<feature type="domain" description="MYND-type" evidence="8">
    <location>
        <begin position="141"/>
        <end position="187"/>
    </location>
</feature>
<dbReference type="InterPro" id="IPR002893">
    <property type="entry name" value="Znf_MYND"/>
</dbReference>
<sequence length="190" mass="21648">MARPYLPFKATACRFSNPGEQELVGQAMRDATQAQRLALMGQYAEAENLHLQALAVKERILGCSEVSTAISYNAMGDMYTRMGRLEEAKTYLQKALHIREGNTKCDELDAAVTRMYLGKVLEMQGDLTGAKNMRRLGWPKKMLCGNEECPQGDMFRPNFSLCSRCKSIYYCGKACQKHDWQRHKEHCKHQ</sequence>
<dbReference type="PROSITE" id="PS50865">
    <property type="entry name" value="ZF_MYND_2"/>
    <property type="match status" value="1"/>
</dbReference>
<feature type="repeat" description="TPR" evidence="7">
    <location>
        <begin position="69"/>
        <end position="102"/>
    </location>
</feature>
<evidence type="ECO:0000256" key="3">
    <source>
        <dbReference type="ARBA" id="ARBA00022771"/>
    </source>
</evidence>
<dbReference type="PROSITE" id="PS01360">
    <property type="entry name" value="ZF_MYND_1"/>
    <property type="match status" value="1"/>
</dbReference>
<evidence type="ECO:0000256" key="1">
    <source>
        <dbReference type="ARBA" id="ARBA00022723"/>
    </source>
</evidence>
<dbReference type="OrthoDB" id="5231159at2759"/>
<keyword evidence="4 7" id="KW-0802">TPR repeat</keyword>
<dbReference type="SUPFAM" id="SSF48452">
    <property type="entry name" value="TPR-like"/>
    <property type="match status" value="1"/>
</dbReference>
<dbReference type="GO" id="GO:0008270">
    <property type="term" value="F:zinc ion binding"/>
    <property type="evidence" value="ECO:0007669"/>
    <property type="project" value="UniProtKB-KW"/>
</dbReference>
<dbReference type="SMART" id="SM00028">
    <property type="entry name" value="TPR"/>
    <property type="match status" value="1"/>
</dbReference>
<dbReference type="SUPFAM" id="SSF144232">
    <property type="entry name" value="HIT/MYND zinc finger-like"/>
    <property type="match status" value="1"/>
</dbReference>
<dbReference type="PANTHER" id="PTHR45641:SF19">
    <property type="entry name" value="NEPHROCYSTIN-3"/>
    <property type="match status" value="1"/>
</dbReference>
<evidence type="ECO:0000256" key="2">
    <source>
        <dbReference type="ARBA" id="ARBA00022737"/>
    </source>
</evidence>
<dbReference type="PROSITE" id="PS50005">
    <property type="entry name" value="TPR"/>
    <property type="match status" value="1"/>
</dbReference>
<dbReference type="PANTHER" id="PTHR45641">
    <property type="entry name" value="TETRATRICOPEPTIDE REPEAT PROTEIN (AFU_ORTHOLOGUE AFUA_6G03870)"/>
    <property type="match status" value="1"/>
</dbReference>
<dbReference type="Proteomes" id="UP000076727">
    <property type="component" value="Unassembled WGS sequence"/>
</dbReference>
<evidence type="ECO:0000313" key="9">
    <source>
        <dbReference type="EMBL" id="KZT65160.1"/>
    </source>
</evidence>
<reference evidence="9 10" key="1">
    <citation type="journal article" date="2016" name="Mol. Biol. Evol.">
        <title>Comparative Genomics of Early-Diverging Mushroom-Forming Fungi Provides Insights into the Origins of Lignocellulose Decay Capabilities.</title>
        <authorList>
            <person name="Nagy L.G."/>
            <person name="Riley R."/>
            <person name="Tritt A."/>
            <person name="Adam C."/>
            <person name="Daum C."/>
            <person name="Floudas D."/>
            <person name="Sun H."/>
            <person name="Yadav J.S."/>
            <person name="Pangilinan J."/>
            <person name="Larsson K.H."/>
            <person name="Matsuura K."/>
            <person name="Barry K."/>
            <person name="Labutti K."/>
            <person name="Kuo R."/>
            <person name="Ohm R.A."/>
            <person name="Bhattacharya S.S."/>
            <person name="Shirouzu T."/>
            <person name="Yoshinaga Y."/>
            <person name="Martin F.M."/>
            <person name="Grigoriev I.V."/>
            <person name="Hibbett D.S."/>
        </authorList>
    </citation>
    <scope>NUCLEOTIDE SEQUENCE [LARGE SCALE GENOMIC DNA]</scope>
    <source>
        <strain evidence="9 10">L-15889</strain>
    </source>
</reference>
<dbReference type="STRING" id="1314783.A0A165M2I0"/>
<proteinExistence type="predicted"/>
<evidence type="ECO:0000256" key="6">
    <source>
        <dbReference type="PROSITE-ProRule" id="PRU00134"/>
    </source>
</evidence>
<dbReference type="EMBL" id="KV429111">
    <property type="protein sequence ID" value="KZT65160.1"/>
    <property type="molecule type" value="Genomic_DNA"/>
</dbReference>
<gene>
    <name evidence="9" type="ORF">DAEQUDRAFT_731784</name>
</gene>
<evidence type="ECO:0000256" key="5">
    <source>
        <dbReference type="ARBA" id="ARBA00022833"/>
    </source>
</evidence>
<dbReference type="InterPro" id="IPR019734">
    <property type="entry name" value="TPR_rpt"/>
</dbReference>
<keyword evidence="5" id="KW-0862">Zinc</keyword>
<keyword evidence="1" id="KW-0479">Metal-binding</keyword>
<protein>
    <recommendedName>
        <fullName evidence="8">MYND-type domain-containing protein</fullName>
    </recommendedName>
</protein>